<accession>A0A0R1XFR1</accession>
<keyword evidence="1" id="KW-0813">Transport</keyword>
<gene>
    <name evidence="5" type="ORF">FC91_GL001353</name>
</gene>
<dbReference type="AlphaFoldDB" id="A0A0R1XFR1"/>
<dbReference type="InterPro" id="IPR051782">
    <property type="entry name" value="ABC_Transporter_VariousFunc"/>
</dbReference>
<sequence>MTTKVAFVSADTVSKTYPKFVLTDFSIQAAANETIGLLGDTGAGKTTILDILAGLISPDGGSIQRETDNIGYCFAQLPFPRNLTINRLVHIFRHLAWPWQDKVFADYVTDFSLPRRTPVARLTKSQQTALNLAVTLAHNAPLLLLDEVTENLAPDDRPPVLAALQAYRHQHQAGIVLATRRLDDIQTLCDRFVLLKQGQTVTTLAADAYRGQDLTGIIQHALSDRRQD</sequence>
<evidence type="ECO:0000256" key="2">
    <source>
        <dbReference type="ARBA" id="ARBA00022741"/>
    </source>
</evidence>
<dbReference type="GO" id="GO:0005524">
    <property type="term" value="F:ATP binding"/>
    <property type="evidence" value="ECO:0007669"/>
    <property type="project" value="UniProtKB-KW"/>
</dbReference>
<reference evidence="5 6" key="1">
    <citation type="journal article" date="2015" name="Genome Announc.">
        <title>Expanding the biotechnology potential of lactobacilli through comparative genomics of 213 strains and associated genera.</title>
        <authorList>
            <person name="Sun Z."/>
            <person name="Harris H.M."/>
            <person name="McCann A."/>
            <person name="Guo C."/>
            <person name="Argimon S."/>
            <person name="Zhang W."/>
            <person name="Yang X."/>
            <person name="Jeffery I.B."/>
            <person name="Cooney J.C."/>
            <person name="Kagawa T.F."/>
            <person name="Liu W."/>
            <person name="Song Y."/>
            <person name="Salvetti E."/>
            <person name="Wrobel A."/>
            <person name="Rasinkangas P."/>
            <person name="Parkhill J."/>
            <person name="Rea M.C."/>
            <person name="O'Sullivan O."/>
            <person name="Ritari J."/>
            <person name="Douillard F.P."/>
            <person name="Paul Ross R."/>
            <person name="Yang R."/>
            <person name="Briner A.E."/>
            <person name="Felis G.E."/>
            <person name="de Vos W.M."/>
            <person name="Barrangou R."/>
            <person name="Klaenhammer T.R."/>
            <person name="Caufield P.W."/>
            <person name="Cui Y."/>
            <person name="Zhang H."/>
            <person name="O'Toole P.W."/>
        </authorList>
    </citation>
    <scope>NUCLEOTIDE SEQUENCE [LARGE SCALE GENOMIC DNA]</scope>
    <source>
        <strain evidence="5 6">DSM 16991</strain>
    </source>
</reference>
<dbReference type="OrthoDB" id="9804819at2"/>
<evidence type="ECO:0000256" key="1">
    <source>
        <dbReference type="ARBA" id="ARBA00022448"/>
    </source>
</evidence>
<evidence type="ECO:0000256" key="3">
    <source>
        <dbReference type="ARBA" id="ARBA00022840"/>
    </source>
</evidence>
<dbReference type="InterPro" id="IPR003593">
    <property type="entry name" value="AAA+_ATPase"/>
</dbReference>
<protein>
    <submittedName>
        <fullName evidence="5">ABC-transporter ATP-binding protein</fullName>
    </submittedName>
</protein>
<dbReference type="GO" id="GO:0016887">
    <property type="term" value="F:ATP hydrolysis activity"/>
    <property type="evidence" value="ECO:0007669"/>
    <property type="project" value="InterPro"/>
</dbReference>
<dbReference type="eggNOG" id="COG1131">
    <property type="taxonomic scope" value="Bacteria"/>
</dbReference>
<name>A0A0R1XFR1_9LACO</name>
<organism evidence="5 6">
    <name type="scientific">Schleiferilactobacillus harbinensis DSM 16991</name>
    <dbReference type="NCBI Taxonomy" id="1122147"/>
    <lineage>
        <taxon>Bacteria</taxon>
        <taxon>Bacillati</taxon>
        <taxon>Bacillota</taxon>
        <taxon>Bacilli</taxon>
        <taxon>Lactobacillales</taxon>
        <taxon>Lactobacillaceae</taxon>
        <taxon>Schleiferilactobacillus</taxon>
    </lineage>
</organism>
<dbReference type="SMART" id="SM00382">
    <property type="entry name" value="AAA"/>
    <property type="match status" value="1"/>
</dbReference>
<feature type="domain" description="ABC transporter" evidence="4">
    <location>
        <begin position="7"/>
        <end position="222"/>
    </location>
</feature>
<dbReference type="SUPFAM" id="SSF52540">
    <property type="entry name" value="P-loop containing nucleoside triphosphate hydrolases"/>
    <property type="match status" value="1"/>
</dbReference>
<evidence type="ECO:0000313" key="6">
    <source>
        <dbReference type="Proteomes" id="UP000050949"/>
    </source>
</evidence>
<dbReference type="InterPro" id="IPR027417">
    <property type="entry name" value="P-loop_NTPase"/>
</dbReference>
<dbReference type="Pfam" id="PF00005">
    <property type="entry name" value="ABC_tran"/>
    <property type="match status" value="1"/>
</dbReference>
<evidence type="ECO:0000259" key="4">
    <source>
        <dbReference type="PROSITE" id="PS50893"/>
    </source>
</evidence>
<comment type="caution">
    <text evidence="5">The sequence shown here is derived from an EMBL/GenBank/DDBJ whole genome shotgun (WGS) entry which is preliminary data.</text>
</comment>
<dbReference type="Proteomes" id="UP000050949">
    <property type="component" value="Unassembled WGS sequence"/>
</dbReference>
<dbReference type="Gene3D" id="3.40.50.300">
    <property type="entry name" value="P-loop containing nucleotide triphosphate hydrolases"/>
    <property type="match status" value="1"/>
</dbReference>
<dbReference type="PANTHER" id="PTHR42939">
    <property type="entry name" value="ABC TRANSPORTER ATP-BINDING PROTEIN ALBC-RELATED"/>
    <property type="match status" value="1"/>
</dbReference>
<proteinExistence type="predicted"/>
<dbReference type="PANTHER" id="PTHR42939:SF1">
    <property type="entry name" value="ABC TRANSPORTER ATP-BINDING PROTEIN ALBC-RELATED"/>
    <property type="match status" value="1"/>
</dbReference>
<keyword evidence="2" id="KW-0547">Nucleotide-binding</keyword>
<evidence type="ECO:0000313" key="5">
    <source>
        <dbReference type="EMBL" id="KRM28935.1"/>
    </source>
</evidence>
<dbReference type="InterPro" id="IPR003439">
    <property type="entry name" value="ABC_transporter-like_ATP-bd"/>
</dbReference>
<dbReference type="EMBL" id="AZFW01000022">
    <property type="protein sequence ID" value="KRM28935.1"/>
    <property type="molecule type" value="Genomic_DNA"/>
</dbReference>
<keyword evidence="3 5" id="KW-0067">ATP-binding</keyword>
<dbReference type="RefSeq" id="WP_027829528.1">
    <property type="nucleotide sequence ID" value="NZ_AUEH01000072.1"/>
</dbReference>
<dbReference type="PROSITE" id="PS50893">
    <property type="entry name" value="ABC_TRANSPORTER_2"/>
    <property type="match status" value="1"/>
</dbReference>
<dbReference type="PATRIC" id="fig|1122147.4.peg.1404"/>